<reference evidence="2" key="1">
    <citation type="submission" date="2021-02" db="EMBL/GenBank/DDBJ databases">
        <authorList>
            <person name="Dougan E. K."/>
            <person name="Rhodes N."/>
            <person name="Thang M."/>
            <person name="Chan C."/>
        </authorList>
    </citation>
    <scope>NUCLEOTIDE SEQUENCE</scope>
</reference>
<feature type="non-terminal residue" evidence="2">
    <location>
        <position position="218"/>
    </location>
</feature>
<dbReference type="Proteomes" id="UP000626109">
    <property type="component" value="Unassembled WGS sequence"/>
</dbReference>
<evidence type="ECO:0000256" key="1">
    <source>
        <dbReference type="SAM" id="MobiDB-lite"/>
    </source>
</evidence>
<name>A0A813HF29_POLGL</name>
<proteinExistence type="predicted"/>
<gene>
    <name evidence="2" type="ORF">PGLA2088_LOCUS1637</name>
</gene>
<organism evidence="2 3">
    <name type="scientific">Polarella glacialis</name>
    <name type="common">Dinoflagellate</name>
    <dbReference type="NCBI Taxonomy" id="89957"/>
    <lineage>
        <taxon>Eukaryota</taxon>
        <taxon>Sar</taxon>
        <taxon>Alveolata</taxon>
        <taxon>Dinophyceae</taxon>
        <taxon>Suessiales</taxon>
        <taxon>Suessiaceae</taxon>
        <taxon>Polarella</taxon>
    </lineage>
</organism>
<dbReference type="EMBL" id="CAJNNW010001270">
    <property type="protein sequence ID" value="CAE8636513.1"/>
    <property type="molecule type" value="Genomic_DNA"/>
</dbReference>
<evidence type="ECO:0000313" key="3">
    <source>
        <dbReference type="Proteomes" id="UP000626109"/>
    </source>
</evidence>
<evidence type="ECO:0000313" key="2">
    <source>
        <dbReference type="EMBL" id="CAE8636513.1"/>
    </source>
</evidence>
<feature type="compositionally biased region" description="Polar residues" evidence="1">
    <location>
        <begin position="1"/>
        <end position="10"/>
    </location>
</feature>
<comment type="caution">
    <text evidence="2">The sequence shown here is derived from an EMBL/GenBank/DDBJ whole genome shotgun (WGS) entry which is preliminary data.</text>
</comment>
<dbReference type="AlphaFoldDB" id="A0A813HF29"/>
<accession>A0A813HF29</accession>
<protein>
    <submittedName>
        <fullName evidence="2">Uncharacterized protein</fullName>
    </submittedName>
</protein>
<feature type="region of interest" description="Disordered" evidence="1">
    <location>
        <begin position="1"/>
        <end position="21"/>
    </location>
</feature>
<sequence length="218" mass="23747">MGTSCAQASGSEPRPAPRTTPRTCSVDGECALCGKQIEASSLVRWVDDVDLLNKLPSLPTYQAAAVQTSCVPQATLHFGVFPAVAPLFLHACKLRLIRLFAKAANGSRGPVIVLLDSKCKLQASPLKMQRQVSQGGTIRHNVSTAQLLSDEEQSELRRWATRQQGPWTADLEQFPGVSGAEPASETGQETCRPMLFGYRCELFRNDYLAWCGSVQLPE</sequence>